<dbReference type="Proteomes" id="UP000253324">
    <property type="component" value="Unassembled WGS sequence"/>
</dbReference>
<evidence type="ECO:0000256" key="4">
    <source>
        <dbReference type="SAM" id="SignalP"/>
    </source>
</evidence>
<evidence type="ECO:0000313" key="6">
    <source>
        <dbReference type="EMBL" id="RCW78423.1"/>
    </source>
</evidence>
<dbReference type="Gene3D" id="3.40.190.10">
    <property type="entry name" value="Periplasmic binding protein-like II"/>
    <property type="match status" value="2"/>
</dbReference>
<protein>
    <submittedName>
        <fullName evidence="6">NitT/TauT family transport system substrate-binding protein</fullName>
    </submittedName>
</protein>
<evidence type="ECO:0000256" key="1">
    <source>
        <dbReference type="ARBA" id="ARBA00004418"/>
    </source>
</evidence>
<dbReference type="PANTHER" id="PTHR30024:SF47">
    <property type="entry name" value="TAURINE-BINDING PERIPLASMIC PROTEIN"/>
    <property type="match status" value="1"/>
</dbReference>
<comment type="similarity">
    <text evidence="2">Belongs to the bacterial solute-binding protein SsuA/TauA family.</text>
</comment>
<dbReference type="RefSeq" id="WP_210207821.1">
    <property type="nucleotide sequence ID" value="NZ_QPJM01000025.1"/>
</dbReference>
<evidence type="ECO:0000256" key="3">
    <source>
        <dbReference type="ARBA" id="ARBA00022729"/>
    </source>
</evidence>
<feature type="signal peptide" evidence="4">
    <location>
        <begin position="1"/>
        <end position="27"/>
    </location>
</feature>
<dbReference type="SUPFAM" id="SSF53850">
    <property type="entry name" value="Periplasmic binding protein-like II"/>
    <property type="match status" value="1"/>
</dbReference>
<organism evidence="6 7">
    <name type="scientific">Phyllobacterium bourgognense</name>
    <dbReference type="NCBI Taxonomy" id="314236"/>
    <lineage>
        <taxon>Bacteria</taxon>
        <taxon>Pseudomonadati</taxon>
        <taxon>Pseudomonadota</taxon>
        <taxon>Alphaproteobacteria</taxon>
        <taxon>Hyphomicrobiales</taxon>
        <taxon>Phyllobacteriaceae</taxon>
        <taxon>Phyllobacterium</taxon>
    </lineage>
</organism>
<comment type="caution">
    <text evidence="6">The sequence shown here is derived from an EMBL/GenBank/DDBJ whole genome shotgun (WGS) entry which is preliminary data.</text>
</comment>
<dbReference type="Pfam" id="PF09084">
    <property type="entry name" value="NMT1"/>
    <property type="match status" value="1"/>
</dbReference>
<dbReference type="GO" id="GO:0042918">
    <property type="term" value="P:alkanesulfonate transmembrane transport"/>
    <property type="evidence" value="ECO:0007669"/>
    <property type="project" value="TreeGrafter"/>
</dbReference>
<sequence length="347" mass="36572">MLRSRMRIFYSLALAGGLMTSSSQSFAADSVSIGLTNASSDIALFIADAKGFFKEEDITPNFVAFDSAAKMIAPLGAGQLDVGGGAASSGLYNAIERGVGLKIVADKARNAPGFGFQSFLVRKALVDDGSVKTIADLKGRKVATVAQASSDASVLNEGLKSAGLGYGDVDKVYLGFPQQFVAYQNGAIDASITTEPTVSAILAAGTAVQLTSNDTFYPNAQTAVILYGQAFAEGKPDVAKRFMKAYVQAIRYYNDALANGKIAGKNGEDVVAIMAKYSTVKDPAVIRKMTAHAVDPNGSVNVDSLKKDWTFFKEQKQINGNVQVDQVVDLSFVNEAASELGPYKAAH</sequence>
<name>A0A368YDV3_9HYPH</name>
<reference evidence="6 7" key="1">
    <citation type="submission" date="2018-07" db="EMBL/GenBank/DDBJ databases">
        <title>Genomic Encyclopedia of Type Strains, Phase III (KMG-III): the genomes of soil and plant-associated and newly described type strains.</title>
        <authorList>
            <person name="Whitman W."/>
        </authorList>
    </citation>
    <scope>NUCLEOTIDE SEQUENCE [LARGE SCALE GENOMIC DNA]</scope>
    <source>
        <strain evidence="6 7">31-25a</strain>
    </source>
</reference>
<accession>A0A368YDV3</accession>
<evidence type="ECO:0000256" key="2">
    <source>
        <dbReference type="ARBA" id="ARBA00010742"/>
    </source>
</evidence>
<dbReference type="PANTHER" id="PTHR30024">
    <property type="entry name" value="ALIPHATIC SULFONATES-BINDING PROTEIN-RELATED"/>
    <property type="match status" value="1"/>
</dbReference>
<keyword evidence="7" id="KW-1185">Reference proteome</keyword>
<dbReference type="GO" id="GO:0042597">
    <property type="term" value="C:periplasmic space"/>
    <property type="evidence" value="ECO:0007669"/>
    <property type="project" value="UniProtKB-SubCell"/>
</dbReference>
<evidence type="ECO:0000313" key="7">
    <source>
        <dbReference type="Proteomes" id="UP000253324"/>
    </source>
</evidence>
<dbReference type="InterPro" id="IPR015168">
    <property type="entry name" value="SsuA/THI5"/>
</dbReference>
<gene>
    <name evidence="6" type="ORF">C7476_12539</name>
</gene>
<keyword evidence="3 4" id="KW-0732">Signal</keyword>
<dbReference type="EMBL" id="QPJM01000025">
    <property type="protein sequence ID" value="RCW78423.1"/>
    <property type="molecule type" value="Genomic_DNA"/>
</dbReference>
<feature type="domain" description="SsuA/THI5-like" evidence="5">
    <location>
        <begin position="43"/>
        <end position="252"/>
    </location>
</feature>
<proteinExistence type="inferred from homology"/>
<feature type="chain" id="PRO_5016704333" evidence="4">
    <location>
        <begin position="28"/>
        <end position="347"/>
    </location>
</feature>
<evidence type="ECO:0000259" key="5">
    <source>
        <dbReference type="Pfam" id="PF09084"/>
    </source>
</evidence>
<dbReference type="AlphaFoldDB" id="A0A368YDV3"/>
<comment type="subcellular location">
    <subcellularLocation>
        <location evidence="1">Periplasm</location>
    </subcellularLocation>
</comment>